<gene>
    <name evidence="1" type="ORF">J2Z75_001757</name>
</gene>
<dbReference type="RefSeq" id="WP_209850521.1">
    <property type="nucleotide sequence ID" value="NZ_JAGGJV010000002.1"/>
</dbReference>
<organism evidence="1 2">
    <name type="scientific">Rhizobium herbae</name>
    <dbReference type="NCBI Taxonomy" id="508661"/>
    <lineage>
        <taxon>Bacteria</taxon>
        <taxon>Pseudomonadati</taxon>
        <taxon>Pseudomonadota</taxon>
        <taxon>Alphaproteobacteria</taxon>
        <taxon>Hyphomicrobiales</taxon>
        <taxon>Rhizobiaceae</taxon>
        <taxon>Rhizobium/Agrobacterium group</taxon>
        <taxon>Rhizobium</taxon>
    </lineage>
</organism>
<sequence length="124" mass="14398">MTVPNSSPWLFFHRYEHLVRTRRARYSIMIFFMRAGRFIKSLPRVRFLRPFAIRLDWGHDNVVEGKGGMIATIRLYGSRNRIELPKTSSFTGHITVHGEGNRILIGENGRLTGQLMVKKAATRR</sequence>
<dbReference type="EMBL" id="JAGGJV010000002">
    <property type="protein sequence ID" value="MBP1858261.1"/>
    <property type="molecule type" value="Genomic_DNA"/>
</dbReference>
<dbReference type="Proteomes" id="UP000823786">
    <property type="component" value="Unassembled WGS sequence"/>
</dbReference>
<keyword evidence="2" id="KW-1185">Reference proteome</keyword>
<reference evidence="1 2" key="1">
    <citation type="submission" date="2021-03" db="EMBL/GenBank/DDBJ databases">
        <title>Genomic Encyclopedia of Type Strains, Phase IV (KMG-IV): sequencing the most valuable type-strain genomes for metagenomic binning, comparative biology and taxonomic classification.</title>
        <authorList>
            <person name="Goeker M."/>
        </authorList>
    </citation>
    <scope>NUCLEOTIDE SEQUENCE [LARGE SCALE GENOMIC DNA]</scope>
    <source>
        <strain evidence="1 2">DSM 26427</strain>
    </source>
</reference>
<protein>
    <submittedName>
        <fullName evidence="1">Uncharacterized protein</fullName>
    </submittedName>
</protein>
<evidence type="ECO:0000313" key="1">
    <source>
        <dbReference type="EMBL" id="MBP1858261.1"/>
    </source>
</evidence>
<proteinExistence type="predicted"/>
<accession>A0ABS4EK95</accession>
<comment type="caution">
    <text evidence="1">The sequence shown here is derived from an EMBL/GenBank/DDBJ whole genome shotgun (WGS) entry which is preliminary data.</text>
</comment>
<evidence type="ECO:0000313" key="2">
    <source>
        <dbReference type="Proteomes" id="UP000823786"/>
    </source>
</evidence>
<name>A0ABS4EK95_9HYPH</name>